<dbReference type="Proteomes" id="UP001165090">
    <property type="component" value="Unassembled WGS sequence"/>
</dbReference>
<feature type="non-terminal residue" evidence="1">
    <location>
        <position position="102"/>
    </location>
</feature>
<protein>
    <recommendedName>
        <fullName evidence="3">Peroxidase</fullName>
    </recommendedName>
</protein>
<evidence type="ECO:0008006" key="3">
    <source>
        <dbReference type="Google" id="ProtNLM"/>
    </source>
</evidence>
<keyword evidence="2" id="KW-1185">Reference proteome</keyword>
<gene>
    <name evidence="1" type="ORF">VaNZ11_012991</name>
</gene>
<proteinExistence type="predicted"/>
<reference evidence="1 2" key="1">
    <citation type="journal article" date="2023" name="IScience">
        <title>Expanded male sex-determining region conserved during the evolution of homothallism in the green alga Volvox.</title>
        <authorList>
            <person name="Yamamoto K."/>
            <person name="Matsuzaki R."/>
            <person name="Mahakham W."/>
            <person name="Heman W."/>
            <person name="Sekimoto H."/>
            <person name="Kawachi M."/>
            <person name="Minakuchi Y."/>
            <person name="Toyoda A."/>
            <person name="Nozaki H."/>
        </authorList>
    </citation>
    <scope>NUCLEOTIDE SEQUENCE [LARGE SCALE GENOMIC DNA]</scope>
    <source>
        <strain evidence="1 2">NIES-4468</strain>
    </source>
</reference>
<sequence>ATSMVNITTSRLFEDSGNRTLDLERIFYKLLKRPGRDPGTFVHIVNSAFLQNSCSDVIGVAGGAIFSKNAIFIQLSSFISNICPTGGAIALSLLNPSDYVAV</sequence>
<feature type="non-terminal residue" evidence="1">
    <location>
        <position position="1"/>
    </location>
</feature>
<organism evidence="1 2">
    <name type="scientific">Volvox africanus</name>
    <dbReference type="NCBI Taxonomy" id="51714"/>
    <lineage>
        <taxon>Eukaryota</taxon>
        <taxon>Viridiplantae</taxon>
        <taxon>Chlorophyta</taxon>
        <taxon>core chlorophytes</taxon>
        <taxon>Chlorophyceae</taxon>
        <taxon>CS clade</taxon>
        <taxon>Chlamydomonadales</taxon>
        <taxon>Volvocaceae</taxon>
        <taxon>Volvox</taxon>
    </lineage>
</organism>
<name>A0ABQ5SF39_9CHLO</name>
<accession>A0ABQ5SF39</accession>
<evidence type="ECO:0000313" key="2">
    <source>
        <dbReference type="Proteomes" id="UP001165090"/>
    </source>
</evidence>
<dbReference type="EMBL" id="BSDZ01000080">
    <property type="protein sequence ID" value="GLI68547.1"/>
    <property type="molecule type" value="Genomic_DNA"/>
</dbReference>
<evidence type="ECO:0000313" key="1">
    <source>
        <dbReference type="EMBL" id="GLI68547.1"/>
    </source>
</evidence>
<comment type="caution">
    <text evidence="1">The sequence shown here is derived from an EMBL/GenBank/DDBJ whole genome shotgun (WGS) entry which is preliminary data.</text>
</comment>